<feature type="domain" description="SMP-30/Gluconolactonase/LRE-like region" evidence="1">
    <location>
        <begin position="151"/>
        <end position="363"/>
    </location>
</feature>
<gene>
    <name evidence="2" type="ORF">B0T18DRAFT_438781</name>
</gene>
<comment type="caution">
    <text evidence="2">The sequence shown here is derived from an EMBL/GenBank/DDBJ whole genome shotgun (WGS) entry which is preliminary data.</text>
</comment>
<dbReference type="InterPro" id="IPR013658">
    <property type="entry name" value="SGL"/>
</dbReference>
<reference evidence="2" key="1">
    <citation type="submission" date="2023-06" db="EMBL/GenBank/DDBJ databases">
        <title>Genome-scale phylogeny and comparative genomics of the fungal order Sordariales.</title>
        <authorList>
            <consortium name="Lawrence Berkeley National Laboratory"/>
            <person name="Hensen N."/>
            <person name="Bonometti L."/>
            <person name="Westerberg I."/>
            <person name="Brannstrom I.O."/>
            <person name="Guillou S."/>
            <person name="Cros-Aarteil S."/>
            <person name="Calhoun S."/>
            <person name="Haridas S."/>
            <person name="Kuo A."/>
            <person name="Mondo S."/>
            <person name="Pangilinan J."/>
            <person name="Riley R."/>
            <person name="LaButti K."/>
            <person name="Andreopoulos B."/>
            <person name="Lipzen A."/>
            <person name="Chen C."/>
            <person name="Yanf M."/>
            <person name="Daum C."/>
            <person name="Ng V."/>
            <person name="Clum A."/>
            <person name="Steindorff A."/>
            <person name="Ohm R."/>
            <person name="Martin F."/>
            <person name="Silar P."/>
            <person name="Natvig D."/>
            <person name="Lalanne C."/>
            <person name="Gautier V."/>
            <person name="Ament-velasquez S.L."/>
            <person name="Kruys A."/>
            <person name="Hutchinson M.I."/>
            <person name="Powell A.J."/>
            <person name="Barry K."/>
            <person name="Miller A.N."/>
            <person name="Grigoriev I.V."/>
            <person name="Debuchy R."/>
            <person name="Gladieux P."/>
            <person name="Thoren M.H."/>
            <person name="Johannesson H."/>
        </authorList>
    </citation>
    <scope>NUCLEOTIDE SEQUENCE</scope>
    <source>
        <strain evidence="2">SMH3187-1</strain>
    </source>
</reference>
<organism evidence="2 3">
    <name type="scientific">Schizothecium vesticola</name>
    <dbReference type="NCBI Taxonomy" id="314040"/>
    <lineage>
        <taxon>Eukaryota</taxon>
        <taxon>Fungi</taxon>
        <taxon>Dikarya</taxon>
        <taxon>Ascomycota</taxon>
        <taxon>Pezizomycotina</taxon>
        <taxon>Sordariomycetes</taxon>
        <taxon>Sordariomycetidae</taxon>
        <taxon>Sordariales</taxon>
        <taxon>Schizotheciaceae</taxon>
        <taxon>Schizothecium</taxon>
    </lineage>
</organism>
<dbReference type="Pfam" id="PF08450">
    <property type="entry name" value="SGL"/>
    <property type="match status" value="1"/>
</dbReference>
<sequence length="392" mass="42634">MASPHDKRAALPALAQVINQKSFNVLPTVPTPEEYNGSSAPWVPANLTAAGLLEKPFHVYDDEFLSIIGPNPTLSLIGQTSKDPIFHEAVVWYKAKDEMWFAQNAGAPDAGTGANKSAVLYKISLKEADAVKNERNAVGKVKIQLVEHSPPIPNPNGAIQYKGKLLFVGSGQGAKIPPALVLLDPSSEPYKTTTLLNNYHGRQFNSLNDVSVNPRNDEIYFTDPSYGLSNNFRPEVGLPRQVYRFDEKTGAVAVVADGFIMPNGITFSPGGKYAYVTDTGMWRNGLELANPSSIYRFDVQKDGTFENRKTFAFTDINIPDGVHVDTKGNVYAGCGDGVQVWNPSGKLIGKIYTGRTAANFQFASNGRLTIMGETNLYYATVAAQGELLESHL</sequence>
<proteinExistence type="predicted"/>
<dbReference type="PANTHER" id="PTHR47064:SF2">
    <property type="entry name" value="SMP-30_GLUCONOLACTONASE_LRE-LIKE REGION DOMAIN-CONTAINING PROTEIN-RELATED"/>
    <property type="match status" value="1"/>
</dbReference>
<dbReference type="EMBL" id="JAUKUD010000004">
    <property type="protein sequence ID" value="KAK0747086.1"/>
    <property type="molecule type" value="Genomic_DNA"/>
</dbReference>
<dbReference type="AlphaFoldDB" id="A0AA40EX11"/>
<dbReference type="SUPFAM" id="SSF63829">
    <property type="entry name" value="Calcium-dependent phosphotriesterase"/>
    <property type="match status" value="1"/>
</dbReference>
<dbReference type="InterPro" id="IPR011042">
    <property type="entry name" value="6-blade_b-propeller_TolB-like"/>
</dbReference>
<name>A0AA40EX11_9PEZI</name>
<dbReference type="Proteomes" id="UP001172155">
    <property type="component" value="Unassembled WGS sequence"/>
</dbReference>
<dbReference type="InterPro" id="IPR052988">
    <property type="entry name" value="Oryzine_lactonohydrolase"/>
</dbReference>
<evidence type="ECO:0000259" key="1">
    <source>
        <dbReference type="Pfam" id="PF08450"/>
    </source>
</evidence>
<protein>
    <recommendedName>
        <fullName evidence="1">SMP-30/Gluconolactonase/LRE-like region domain-containing protein</fullName>
    </recommendedName>
</protein>
<evidence type="ECO:0000313" key="2">
    <source>
        <dbReference type="EMBL" id="KAK0747086.1"/>
    </source>
</evidence>
<dbReference type="PANTHER" id="PTHR47064">
    <property type="entry name" value="PUTATIVE (AFU_ORTHOLOGUE AFUA_1G08990)-RELATED"/>
    <property type="match status" value="1"/>
</dbReference>
<accession>A0AA40EX11</accession>
<dbReference type="Gene3D" id="2.120.10.30">
    <property type="entry name" value="TolB, C-terminal domain"/>
    <property type="match status" value="1"/>
</dbReference>
<keyword evidence="3" id="KW-1185">Reference proteome</keyword>
<evidence type="ECO:0000313" key="3">
    <source>
        <dbReference type="Proteomes" id="UP001172155"/>
    </source>
</evidence>